<dbReference type="Pfam" id="PF08241">
    <property type="entry name" value="Methyltransf_11"/>
    <property type="match status" value="1"/>
</dbReference>
<keyword evidence="3" id="KW-1185">Reference proteome</keyword>
<dbReference type="CDD" id="cd02440">
    <property type="entry name" value="AdoMet_MTases"/>
    <property type="match status" value="1"/>
</dbReference>
<evidence type="ECO:0000313" key="2">
    <source>
        <dbReference type="EMBL" id="ABU59110.1"/>
    </source>
</evidence>
<dbReference type="PANTHER" id="PTHR42912">
    <property type="entry name" value="METHYLTRANSFERASE"/>
    <property type="match status" value="1"/>
</dbReference>
<dbReference type="Proteomes" id="UP000000263">
    <property type="component" value="Chromosome"/>
</dbReference>
<keyword evidence="2" id="KW-0808">Transferase</keyword>
<keyword evidence="2" id="KW-0489">Methyltransferase</keyword>
<evidence type="ECO:0000259" key="1">
    <source>
        <dbReference type="Pfam" id="PF08241"/>
    </source>
</evidence>
<reference evidence="2 3" key="1">
    <citation type="submission" date="2007-08" db="EMBL/GenBank/DDBJ databases">
        <title>Complete sequence of Roseiflexus castenholzii DSM 13941.</title>
        <authorList>
            <consortium name="US DOE Joint Genome Institute"/>
            <person name="Copeland A."/>
            <person name="Lucas S."/>
            <person name="Lapidus A."/>
            <person name="Barry K."/>
            <person name="Glavina del Rio T."/>
            <person name="Dalin E."/>
            <person name="Tice H."/>
            <person name="Pitluck S."/>
            <person name="Thompson L.S."/>
            <person name="Brettin T."/>
            <person name="Bruce D."/>
            <person name="Detter J.C."/>
            <person name="Han C."/>
            <person name="Tapia R."/>
            <person name="Schmutz J."/>
            <person name="Larimer F."/>
            <person name="Land M."/>
            <person name="Hauser L."/>
            <person name="Kyrpides N."/>
            <person name="Mikhailova N."/>
            <person name="Bryant D.A."/>
            <person name="Hanada S."/>
            <person name="Tsukatani Y."/>
            <person name="Richardson P."/>
        </authorList>
    </citation>
    <scope>NUCLEOTIDE SEQUENCE [LARGE SCALE GENOMIC DNA]</scope>
    <source>
        <strain evidence="3">DSM 13941 / HLO8</strain>
    </source>
</reference>
<protein>
    <submittedName>
        <fullName evidence="2">Methyltransferase type 11</fullName>
    </submittedName>
</protein>
<feature type="domain" description="Methyltransferase type 11" evidence="1">
    <location>
        <begin position="50"/>
        <end position="139"/>
    </location>
</feature>
<dbReference type="AlphaFoldDB" id="A7NNH4"/>
<dbReference type="InterPro" id="IPR029063">
    <property type="entry name" value="SAM-dependent_MTases_sf"/>
</dbReference>
<dbReference type="PANTHER" id="PTHR42912:SF93">
    <property type="entry name" value="N6-ADENOSINE-METHYLTRANSFERASE TMT1A"/>
    <property type="match status" value="1"/>
</dbReference>
<accession>A7NNH4</accession>
<name>A7NNH4_ROSCS</name>
<evidence type="ECO:0000313" key="3">
    <source>
        <dbReference type="Proteomes" id="UP000000263"/>
    </source>
</evidence>
<dbReference type="GO" id="GO:0008757">
    <property type="term" value="F:S-adenosylmethionine-dependent methyltransferase activity"/>
    <property type="evidence" value="ECO:0007669"/>
    <property type="project" value="InterPro"/>
</dbReference>
<dbReference type="EMBL" id="CP000804">
    <property type="protein sequence ID" value="ABU59110.1"/>
    <property type="molecule type" value="Genomic_DNA"/>
</dbReference>
<dbReference type="Gene3D" id="3.40.50.150">
    <property type="entry name" value="Vaccinia Virus protein VP39"/>
    <property type="match status" value="1"/>
</dbReference>
<dbReference type="SUPFAM" id="SSF53335">
    <property type="entry name" value="S-adenosyl-L-methionine-dependent methyltransferases"/>
    <property type="match status" value="1"/>
</dbReference>
<dbReference type="HOGENOM" id="CLU_1239367_0_0_0"/>
<dbReference type="KEGG" id="rca:Rcas_3056"/>
<dbReference type="InterPro" id="IPR050508">
    <property type="entry name" value="Methyltransf_Superfamily"/>
</dbReference>
<gene>
    <name evidence="2" type="ordered locus">Rcas_3056</name>
</gene>
<proteinExistence type="predicted"/>
<dbReference type="GO" id="GO:0032259">
    <property type="term" value="P:methylation"/>
    <property type="evidence" value="ECO:0007669"/>
    <property type="project" value="UniProtKB-KW"/>
</dbReference>
<dbReference type="InterPro" id="IPR013216">
    <property type="entry name" value="Methyltransf_11"/>
</dbReference>
<dbReference type="eggNOG" id="COG2226">
    <property type="taxonomic scope" value="Bacteria"/>
</dbReference>
<dbReference type="STRING" id="383372.Rcas_3056"/>
<dbReference type="RefSeq" id="WP_012121534.1">
    <property type="nucleotide sequence ID" value="NC_009767.1"/>
</dbReference>
<organism evidence="2 3">
    <name type="scientific">Roseiflexus castenholzii (strain DSM 13941 / HLO8)</name>
    <dbReference type="NCBI Taxonomy" id="383372"/>
    <lineage>
        <taxon>Bacteria</taxon>
        <taxon>Bacillati</taxon>
        <taxon>Chloroflexota</taxon>
        <taxon>Chloroflexia</taxon>
        <taxon>Chloroflexales</taxon>
        <taxon>Roseiflexineae</taxon>
        <taxon>Roseiflexaceae</taxon>
        <taxon>Roseiflexus</taxon>
    </lineage>
</organism>
<sequence>MLQTLLNKLSAHPGLWGFLRRVVEDGFDAEKDVIARELQPWRDAGQRRFLDFGCGTGEFSICFPAESYFGVDIARHYIHYAGRRRPGRYAVMSGAGLGFASGSFDGGLVLGVFHHLPDDLVRTAITDLHRVLRPGATLLVMEDIPSPRPWNVLGHLMHWLDRGDHIREDEAYRALMQPYFSLRRWYHIKSGICDLAVYVLDRTDDPVILHGEAAAARQLDAGA</sequence>